<name>A0ABD2QEG6_9PLAT</name>
<comment type="caution">
    <text evidence="1">The sequence shown here is derived from an EMBL/GenBank/DDBJ whole genome shotgun (WGS) entry which is preliminary data.</text>
</comment>
<protein>
    <submittedName>
        <fullName evidence="1">Uncharacterized protein</fullName>
    </submittedName>
</protein>
<evidence type="ECO:0000313" key="1">
    <source>
        <dbReference type="EMBL" id="KAL3317914.1"/>
    </source>
</evidence>
<sequence length="113" mass="12936">MRHSLNAKPEKEAGASLFNLKHYLPLGPRTRRFSLPEPRAHYDSEDFMRKSNRFNSSKSLLSRKNNYGLQQSALSTMRSPILVMNSVVGIDTKKRRENLLCKSSLFVSSDYDA</sequence>
<dbReference type="EMBL" id="JBJKFK010000310">
    <property type="protein sequence ID" value="KAL3317914.1"/>
    <property type="molecule type" value="Genomic_DNA"/>
</dbReference>
<keyword evidence="2" id="KW-1185">Reference proteome</keyword>
<dbReference type="AlphaFoldDB" id="A0ABD2QEG6"/>
<evidence type="ECO:0000313" key="2">
    <source>
        <dbReference type="Proteomes" id="UP001626550"/>
    </source>
</evidence>
<gene>
    <name evidence="1" type="ORF">Ciccas_003421</name>
</gene>
<dbReference type="Proteomes" id="UP001626550">
    <property type="component" value="Unassembled WGS sequence"/>
</dbReference>
<reference evidence="1 2" key="1">
    <citation type="submission" date="2024-11" db="EMBL/GenBank/DDBJ databases">
        <title>Adaptive evolution of stress response genes in parasites aligns with host niche diversity.</title>
        <authorList>
            <person name="Hahn C."/>
            <person name="Resl P."/>
        </authorList>
    </citation>
    <scope>NUCLEOTIDE SEQUENCE [LARGE SCALE GENOMIC DNA]</scope>
    <source>
        <strain evidence="1">EGGRZ-B1_66</strain>
        <tissue evidence="1">Body</tissue>
    </source>
</reference>
<organism evidence="1 2">
    <name type="scientific">Cichlidogyrus casuarinus</name>
    <dbReference type="NCBI Taxonomy" id="1844966"/>
    <lineage>
        <taxon>Eukaryota</taxon>
        <taxon>Metazoa</taxon>
        <taxon>Spiralia</taxon>
        <taxon>Lophotrochozoa</taxon>
        <taxon>Platyhelminthes</taxon>
        <taxon>Monogenea</taxon>
        <taxon>Monopisthocotylea</taxon>
        <taxon>Dactylogyridea</taxon>
        <taxon>Ancyrocephalidae</taxon>
        <taxon>Cichlidogyrus</taxon>
    </lineage>
</organism>
<proteinExistence type="predicted"/>
<accession>A0ABD2QEG6</accession>